<proteinExistence type="inferred from homology"/>
<organism evidence="5 6">
    <name type="scientific">Pollutimonas subterranea</name>
    <dbReference type="NCBI Taxonomy" id="2045210"/>
    <lineage>
        <taxon>Bacteria</taxon>
        <taxon>Pseudomonadati</taxon>
        <taxon>Pseudomonadota</taxon>
        <taxon>Betaproteobacteria</taxon>
        <taxon>Burkholderiales</taxon>
        <taxon>Alcaligenaceae</taxon>
        <taxon>Pollutimonas</taxon>
    </lineage>
</organism>
<gene>
    <name evidence="5" type="ORF">CR159_19530</name>
</gene>
<dbReference type="CDD" id="cd02933">
    <property type="entry name" value="OYE_like_FMN"/>
    <property type="match status" value="1"/>
</dbReference>
<dbReference type="InterPro" id="IPR045247">
    <property type="entry name" value="Oye-like"/>
</dbReference>
<feature type="domain" description="NADH:flavin oxidoreductase/NADH oxidase N-terminal" evidence="4">
    <location>
        <begin position="3"/>
        <end position="328"/>
    </location>
</feature>
<sequence>MASLFDPIQLGAVALRNRIVMAPLTRTRAAEGRIPNDLMRTYYCQRASAGLILSEATSVSPQGVGYRNTPGIWCSAQVAGWKKITQAVHAKGGKIFLQLWHVGRVSDPEFLNGGIPVAPSAIACEGHVSLVRPKRAYAVPRALHTEEIPGIVADFAEAARNARDADFDGVEIHAANGYLIDQFLQDGTNKRNDQYGGSIENRSRLLLDIVDECAGIWGAGRVGVHLSPRGGAHSVSDSNPQALFAHVAQELGRRAIAFIFTRESLGDDSLTADIKRLFGGPVIVNEQYDLSTAQRAIEQGRADAVAFGKTYIANPDLVARLKTGVALNPCDPSTFYADGPKGYIDYPAFSMESIALNETCT</sequence>
<dbReference type="RefSeq" id="WP_102075632.1">
    <property type="nucleotide sequence ID" value="NZ_PDNW01000025.1"/>
</dbReference>
<protein>
    <submittedName>
        <fullName evidence="5">Alkene reductase</fullName>
    </submittedName>
</protein>
<evidence type="ECO:0000313" key="5">
    <source>
        <dbReference type="EMBL" id="PLC48187.1"/>
    </source>
</evidence>
<accession>A0A2N4TZK2</accession>
<evidence type="ECO:0000256" key="3">
    <source>
        <dbReference type="ARBA" id="ARBA00023002"/>
    </source>
</evidence>
<comment type="cofactor">
    <cofactor evidence="1">
        <name>FMN</name>
        <dbReference type="ChEBI" id="CHEBI:58210"/>
    </cofactor>
</comment>
<dbReference type="EMBL" id="PDNW01000025">
    <property type="protein sequence ID" value="PLC48187.1"/>
    <property type="molecule type" value="Genomic_DNA"/>
</dbReference>
<dbReference type="GO" id="GO:0010181">
    <property type="term" value="F:FMN binding"/>
    <property type="evidence" value="ECO:0007669"/>
    <property type="project" value="InterPro"/>
</dbReference>
<evidence type="ECO:0000313" key="6">
    <source>
        <dbReference type="Proteomes" id="UP000234190"/>
    </source>
</evidence>
<dbReference type="PANTHER" id="PTHR22893:SF98">
    <property type="entry name" value="OXIDOREDUCTASE"/>
    <property type="match status" value="1"/>
</dbReference>
<keyword evidence="6" id="KW-1185">Reference proteome</keyword>
<evidence type="ECO:0000256" key="2">
    <source>
        <dbReference type="ARBA" id="ARBA00005979"/>
    </source>
</evidence>
<evidence type="ECO:0000256" key="1">
    <source>
        <dbReference type="ARBA" id="ARBA00001917"/>
    </source>
</evidence>
<comment type="caution">
    <text evidence="5">The sequence shown here is derived from an EMBL/GenBank/DDBJ whole genome shotgun (WGS) entry which is preliminary data.</text>
</comment>
<dbReference type="Gene3D" id="3.20.20.70">
    <property type="entry name" value="Aldolase class I"/>
    <property type="match status" value="1"/>
</dbReference>
<dbReference type="FunFam" id="3.20.20.70:FF:000059">
    <property type="entry name" value="N-ethylmaleimide reductase, FMN-linked"/>
    <property type="match status" value="1"/>
</dbReference>
<dbReference type="SUPFAM" id="SSF51395">
    <property type="entry name" value="FMN-linked oxidoreductases"/>
    <property type="match status" value="1"/>
</dbReference>
<dbReference type="AlphaFoldDB" id="A0A2N4TZK2"/>
<dbReference type="InterPro" id="IPR001155">
    <property type="entry name" value="OxRdtase_FMN_N"/>
</dbReference>
<reference evidence="5 6" key="1">
    <citation type="submission" date="2017-10" db="EMBL/GenBank/DDBJ databases">
        <title>Two draft genome sequences of Pusillimonas sp. strains isolated from a nitrate- and radionuclide-contaminated groundwater in Russia.</title>
        <authorList>
            <person name="Grouzdev D.S."/>
            <person name="Tourova T.P."/>
            <person name="Goeva M.A."/>
            <person name="Babich T.L."/>
            <person name="Sokolova D.S."/>
            <person name="Abdullin R."/>
            <person name="Poltaraus A.B."/>
            <person name="Toshchakov S.V."/>
            <person name="Nazina T.N."/>
        </authorList>
    </citation>
    <scope>NUCLEOTIDE SEQUENCE [LARGE SCALE GENOMIC DNA]</scope>
    <source>
        <strain evidence="5 6">JR1/69-3-13</strain>
    </source>
</reference>
<keyword evidence="3" id="KW-0560">Oxidoreductase</keyword>
<dbReference type="PANTHER" id="PTHR22893">
    <property type="entry name" value="NADH OXIDOREDUCTASE-RELATED"/>
    <property type="match status" value="1"/>
</dbReference>
<dbReference type="OrthoDB" id="8523426at2"/>
<dbReference type="Pfam" id="PF00724">
    <property type="entry name" value="Oxidored_FMN"/>
    <property type="match status" value="1"/>
</dbReference>
<dbReference type="GO" id="GO:0005829">
    <property type="term" value="C:cytosol"/>
    <property type="evidence" value="ECO:0007669"/>
    <property type="project" value="TreeGrafter"/>
</dbReference>
<name>A0A2N4TZK2_9BURK</name>
<comment type="similarity">
    <text evidence="2">Belongs to the NADH:flavin oxidoreductase/NADH oxidase family.</text>
</comment>
<dbReference type="GO" id="GO:0016628">
    <property type="term" value="F:oxidoreductase activity, acting on the CH-CH group of donors, NAD or NADP as acceptor"/>
    <property type="evidence" value="ECO:0007669"/>
    <property type="project" value="UniProtKB-ARBA"/>
</dbReference>
<evidence type="ECO:0000259" key="4">
    <source>
        <dbReference type="Pfam" id="PF00724"/>
    </source>
</evidence>
<dbReference type="Proteomes" id="UP000234190">
    <property type="component" value="Unassembled WGS sequence"/>
</dbReference>
<dbReference type="InterPro" id="IPR013785">
    <property type="entry name" value="Aldolase_TIM"/>
</dbReference>